<organism evidence="4 5">
    <name type="scientific">Paracoccus aminovorans</name>
    <dbReference type="NCBI Taxonomy" id="34004"/>
    <lineage>
        <taxon>Bacteria</taxon>
        <taxon>Pseudomonadati</taxon>
        <taxon>Pseudomonadota</taxon>
        <taxon>Alphaproteobacteria</taxon>
        <taxon>Rhodobacterales</taxon>
        <taxon>Paracoccaceae</taxon>
        <taxon>Paracoccus</taxon>
    </lineage>
</organism>
<dbReference type="PROSITE" id="PS51257">
    <property type="entry name" value="PROKAR_LIPOPROTEIN"/>
    <property type="match status" value="1"/>
</dbReference>
<dbReference type="PANTHER" id="PTHR30143:SF0">
    <property type="entry name" value="2-KETO-4-PENTENOATE HYDRATASE"/>
    <property type="match status" value="1"/>
</dbReference>
<feature type="signal peptide" evidence="2">
    <location>
        <begin position="1"/>
        <end position="19"/>
    </location>
</feature>
<dbReference type="InterPro" id="IPR036663">
    <property type="entry name" value="Fumarylacetoacetase_C_sf"/>
</dbReference>
<name>A0A1I2XZT3_9RHOB</name>
<reference evidence="4 5" key="1">
    <citation type="submission" date="2016-10" db="EMBL/GenBank/DDBJ databases">
        <authorList>
            <person name="de Groot N.N."/>
        </authorList>
    </citation>
    <scope>NUCLEOTIDE SEQUENCE [LARGE SCALE GENOMIC DNA]</scope>
    <source>
        <strain evidence="4 5">DSM 8537</strain>
    </source>
</reference>
<dbReference type="GO" id="GO:0008684">
    <property type="term" value="F:2-oxopent-4-enoate hydratase activity"/>
    <property type="evidence" value="ECO:0007669"/>
    <property type="project" value="TreeGrafter"/>
</dbReference>
<dbReference type="SUPFAM" id="SSF56529">
    <property type="entry name" value="FAH"/>
    <property type="match status" value="1"/>
</dbReference>
<keyword evidence="2" id="KW-0732">Signal</keyword>
<sequence length="279" mass="29073">MRSVILGMLFVSLAQAASAACPDVSLMQNAARGWMAGQRLPDPLVRTVEDGACAYAAFRGILEAQMGPPVGVKVGFTSAAAQERFGVSAPLAGALFAPMLVPDGARLSLKGSRTPYFEADLVVTVGSAAIMRATTREEVAAALKDVRPFIEVPDIALKQGVTPTGPLLAAYGVTPWRGVLGRGIPMSELADPVADLAGLTVTLKLDGKAVGTGSGEMLLGHPLDVVLWLVRQRSYELKPGSVISLGSLGKLHPAYVGHRVEADYRVGGKAMKVGFTLAP</sequence>
<gene>
    <name evidence="4" type="ORF">SAMN04488021_102143</name>
</gene>
<dbReference type="InterPro" id="IPR011234">
    <property type="entry name" value="Fumarylacetoacetase-like_C"/>
</dbReference>
<dbReference type="PANTHER" id="PTHR30143">
    <property type="entry name" value="ACID HYDRATASE"/>
    <property type="match status" value="1"/>
</dbReference>
<evidence type="ECO:0000259" key="3">
    <source>
        <dbReference type="Pfam" id="PF01557"/>
    </source>
</evidence>
<evidence type="ECO:0000313" key="5">
    <source>
        <dbReference type="Proteomes" id="UP000183635"/>
    </source>
</evidence>
<keyword evidence="1" id="KW-0456">Lyase</keyword>
<accession>A0A1I2XZT3</accession>
<evidence type="ECO:0000256" key="2">
    <source>
        <dbReference type="SAM" id="SignalP"/>
    </source>
</evidence>
<dbReference type="Proteomes" id="UP000183635">
    <property type="component" value="Unassembled WGS sequence"/>
</dbReference>
<dbReference type="GO" id="GO:0005737">
    <property type="term" value="C:cytoplasm"/>
    <property type="evidence" value="ECO:0007669"/>
    <property type="project" value="TreeGrafter"/>
</dbReference>
<dbReference type="EMBL" id="FOPU01000002">
    <property type="protein sequence ID" value="SFH17591.1"/>
    <property type="molecule type" value="Genomic_DNA"/>
</dbReference>
<dbReference type="InterPro" id="IPR050772">
    <property type="entry name" value="Hydratase-Decarb/MhpD_sf"/>
</dbReference>
<dbReference type="AlphaFoldDB" id="A0A1I2XZT3"/>
<dbReference type="Gene3D" id="3.90.850.10">
    <property type="entry name" value="Fumarylacetoacetase-like, C-terminal domain"/>
    <property type="match status" value="1"/>
</dbReference>
<proteinExistence type="predicted"/>
<dbReference type="OrthoDB" id="9792137at2"/>
<dbReference type="RefSeq" id="WP_074966119.1">
    <property type="nucleotide sequence ID" value="NZ_CBCRYP010000001.1"/>
</dbReference>
<protein>
    <submittedName>
        <fullName evidence="4">2-keto-4-pentenoate hydratase</fullName>
    </submittedName>
</protein>
<feature type="chain" id="PRO_5010213242" evidence="2">
    <location>
        <begin position="20"/>
        <end position="279"/>
    </location>
</feature>
<evidence type="ECO:0000256" key="1">
    <source>
        <dbReference type="ARBA" id="ARBA00023239"/>
    </source>
</evidence>
<dbReference type="Pfam" id="PF01557">
    <property type="entry name" value="FAA_hydrolase"/>
    <property type="match status" value="1"/>
</dbReference>
<keyword evidence="5" id="KW-1185">Reference proteome</keyword>
<feature type="domain" description="Fumarylacetoacetase-like C-terminal" evidence="3">
    <location>
        <begin position="100"/>
        <end position="258"/>
    </location>
</feature>
<evidence type="ECO:0000313" key="4">
    <source>
        <dbReference type="EMBL" id="SFH17591.1"/>
    </source>
</evidence>
<dbReference type="STRING" id="34004.SAMN04488021_102143"/>